<feature type="non-terminal residue" evidence="1">
    <location>
        <position position="280"/>
    </location>
</feature>
<dbReference type="EMBL" id="CAJNIZ010015936">
    <property type="protein sequence ID" value="CAE7379505.1"/>
    <property type="molecule type" value="Genomic_DNA"/>
</dbReference>
<dbReference type="AlphaFoldDB" id="A0A812PW76"/>
<evidence type="ECO:0000313" key="2">
    <source>
        <dbReference type="Proteomes" id="UP000649617"/>
    </source>
</evidence>
<sequence length="280" mass="30879">MWKEPVGKTVEVSLLFDMGTFTDACSKEKWKSEPVKVRLAPSGVYVEVRIPQEGSTVQASCAGIHAVLEVSGGRKMSVRHRVVDFRPPTGRVLCTQVKFDQEVMAAELSHPRGRYRDEYIEAWARIQTGPVAALELISEEPAVGPQRTGYWIFCGTRFARVIGLPVGQGVVSGTCSGSLEQLEACLGGAAREELHTRYEASWGDIERPGRLRIREEAWSKSKSGDLIYDQATGVGGTMTFGQSEVLHCLPNGVKQTWRIRDWGFDPFRPGGPMPVMPAVE</sequence>
<organism evidence="1 2">
    <name type="scientific">Symbiodinium pilosum</name>
    <name type="common">Dinoflagellate</name>
    <dbReference type="NCBI Taxonomy" id="2952"/>
    <lineage>
        <taxon>Eukaryota</taxon>
        <taxon>Sar</taxon>
        <taxon>Alveolata</taxon>
        <taxon>Dinophyceae</taxon>
        <taxon>Suessiales</taxon>
        <taxon>Symbiodiniaceae</taxon>
        <taxon>Symbiodinium</taxon>
    </lineage>
</organism>
<proteinExistence type="predicted"/>
<keyword evidence="2" id="KW-1185">Reference proteome</keyword>
<accession>A0A812PW76</accession>
<protein>
    <submittedName>
        <fullName evidence="1">Uncharacterized protein</fullName>
    </submittedName>
</protein>
<name>A0A812PW76_SYMPI</name>
<evidence type="ECO:0000313" key="1">
    <source>
        <dbReference type="EMBL" id="CAE7379505.1"/>
    </source>
</evidence>
<gene>
    <name evidence="1" type="ORF">SPIL2461_LOCUS9242</name>
</gene>
<reference evidence="1" key="1">
    <citation type="submission" date="2021-02" db="EMBL/GenBank/DDBJ databases">
        <authorList>
            <person name="Dougan E. K."/>
            <person name="Rhodes N."/>
            <person name="Thang M."/>
            <person name="Chan C."/>
        </authorList>
    </citation>
    <scope>NUCLEOTIDE SEQUENCE</scope>
</reference>
<dbReference type="Proteomes" id="UP000649617">
    <property type="component" value="Unassembled WGS sequence"/>
</dbReference>
<comment type="caution">
    <text evidence="1">The sequence shown here is derived from an EMBL/GenBank/DDBJ whole genome shotgun (WGS) entry which is preliminary data.</text>
</comment>
<dbReference type="OrthoDB" id="426274at2759"/>